<name>A0A8H6E128_PETAA</name>
<sequence length="97" mass="10782">MSLLATILPNFGCLGLSRKATNAYCQDPLASLLKDGATEVNGRPAFRRHYIKGKIGDSDYRIGRQESVCYRVRGWRFQWADLALPSMASDFGTLAII</sequence>
<protein>
    <submittedName>
        <fullName evidence="1">Uncharacterized protein</fullName>
    </submittedName>
</protein>
<comment type="caution">
    <text evidence="1">The sequence shown here is derived from an EMBL/GenBank/DDBJ whole genome shotgun (WGS) entry which is preliminary data.</text>
</comment>
<proteinExistence type="predicted"/>
<evidence type="ECO:0000313" key="1">
    <source>
        <dbReference type="EMBL" id="KAF5854838.1"/>
    </source>
</evidence>
<organism evidence="1 2">
    <name type="scientific">Petromyces alliaceus</name>
    <name type="common">Aspergillus alliaceus</name>
    <dbReference type="NCBI Taxonomy" id="209559"/>
    <lineage>
        <taxon>Eukaryota</taxon>
        <taxon>Fungi</taxon>
        <taxon>Dikarya</taxon>
        <taxon>Ascomycota</taxon>
        <taxon>Pezizomycotina</taxon>
        <taxon>Eurotiomycetes</taxon>
        <taxon>Eurotiomycetidae</taxon>
        <taxon>Eurotiales</taxon>
        <taxon>Aspergillaceae</taxon>
        <taxon>Aspergillus</taxon>
        <taxon>Aspergillus subgen. Circumdati</taxon>
    </lineage>
</organism>
<dbReference type="EMBL" id="SPNV01000645">
    <property type="protein sequence ID" value="KAF5854838.1"/>
    <property type="molecule type" value="Genomic_DNA"/>
</dbReference>
<gene>
    <name evidence="1" type="ORF">ETB97_011117</name>
</gene>
<dbReference type="AlphaFoldDB" id="A0A8H6E128"/>
<dbReference type="Proteomes" id="UP000541154">
    <property type="component" value="Unassembled WGS sequence"/>
</dbReference>
<keyword evidence="2" id="KW-1185">Reference proteome</keyword>
<feature type="non-terminal residue" evidence="1">
    <location>
        <position position="97"/>
    </location>
</feature>
<reference evidence="1 2" key="1">
    <citation type="submission" date="2019-04" db="EMBL/GenBank/DDBJ databases">
        <title>Aspergillus burnettii sp. nov., novel species from soil in southeast Queensland.</title>
        <authorList>
            <person name="Gilchrist C.L.M."/>
            <person name="Pitt J.I."/>
            <person name="Lange L."/>
            <person name="Lacey H.J."/>
            <person name="Vuong D."/>
            <person name="Midgley D.J."/>
            <person name="Greenfield P."/>
            <person name="Bradbury M."/>
            <person name="Lacey E."/>
            <person name="Busk P.K."/>
            <person name="Pilgaard B."/>
            <person name="Chooi Y.H."/>
            <person name="Piggott A.M."/>
        </authorList>
    </citation>
    <scope>NUCLEOTIDE SEQUENCE [LARGE SCALE GENOMIC DNA]</scope>
    <source>
        <strain evidence="1 2">FRR 5400</strain>
    </source>
</reference>
<evidence type="ECO:0000313" key="2">
    <source>
        <dbReference type="Proteomes" id="UP000541154"/>
    </source>
</evidence>
<accession>A0A8H6E128</accession>